<organism evidence="1 2">
    <name type="scientific">Tanacetum coccineum</name>
    <dbReference type="NCBI Taxonomy" id="301880"/>
    <lineage>
        <taxon>Eukaryota</taxon>
        <taxon>Viridiplantae</taxon>
        <taxon>Streptophyta</taxon>
        <taxon>Embryophyta</taxon>
        <taxon>Tracheophyta</taxon>
        <taxon>Spermatophyta</taxon>
        <taxon>Magnoliopsida</taxon>
        <taxon>eudicotyledons</taxon>
        <taxon>Gunneridae</taxon>
        <taxon>Pentapetalae</taxon>
        <taxon>asterids</taxon>
        <taxon>campanulids</taxon>
        <taxon>Asterales</taxon>
        <taxon>Asteraceae</taxon>
        <taxon>Asteroideae</taxon>
        <taxon>Anthemideae</taxon>
        <taxon>Anthemidinae</taxon>
        <taxon>Tanacetum</taxon>
    </lineage>
</organism>
<accession>A0ABQ4XXY5</accession>
<keyword evidence="2" id="KW-1185">Reference proteome</keyword>
<dbReference type="EMBL" id="BQNB010009924">
    <property type="protein sequence ID" value="GJS70284.1"/>
    <property type="molecule type" value="Genomic_DNA"/>
</dbReference>
<reference evidence="1" key="2">
    <citation type="submission" date="2022-01" db="EMBL/GenBank/DDBJ databases">
        <authorList>
            <person name="Yamashiro T."/>
            <person name="Shiraishi A."/>
            <person name="Satake H."/>
            <person name="Nakayama K."/>
        </authorList>
    </citation>
    <scope>NUCLEOTIDE SEQUENCE</scope>
</reference>
<proteinExistence type="predicted"/>
<protein>
    <submittedName>
        <fullName evidence="1">Uncharacterized protein</fullName>
    </submittedName>
</protein>
<dbReference type="Proteomes" id="UP001151760">
    <property type="component" value="Unassembled WGS sequence"/>
</dbReference>
<evidence type="ECO:0000313" key="2">
    <source>
        <dbReference type="Proteomes" id="UP001151760"/>
    </source>
</evidence>
<evidence type="ECO:0000313" key="1">
    <source>
        <dbReference type="EMBL" id="GJS70284.1"/>
    </source>
</evidence>
<gene>
    <name evidence="1" type="ORF">Tco_0703125</name>
</gene>
<comment type="caution">
    <text evidence="1">The sequence shown here is derived from an EMBL/GenBank/DDBJ whole genome shotgun (WGS) entry which is preliminary data.</text>
</comment>
<reference evidence="1" key="1">
    <citation type="journal article" date="2022" name="Int. J. Mol. Sci.">
        <title>Draft Genome of Tanacetum Coccineum: Genomic Comparison of Closely Related Tanacetum-Family Plants.</title>
        <authorList>
            <person name="Yamashiro T."/>
            <person name="Shiraishi A."/>
            <person name="Nakayama K."/>
            <person name="Satake H."/>
        </authorList>
    </citation>
    <scope>NUCLEOTIDE SEQUENCE</scope>
</reference>
<name>A0ABQ4XXY5_9ASTR</name>
<sequence length="116" mass="13076">MGSITSLKCVLTQEHLDAICAKYFVPEEVHPQLPCSDATMHERSTGKVGMYTRFFDYTNYRIPFSTFFVSVLTHFRILFSQLSLFGSAKLDGEEIIGDASVGEWGGDQGLIRWWSG</sequence>